<gene>
    <name evidence="2" type="ORF">COM45_01545</name>
</gene>
<dbReference type="AlphaFoldDB" id="A0A2A4AJA2"/>
<evidence type="ECO:0000256" key="1">
    <source>
        <dbReference type="SAM" id="Phobius"/>
    </source>
</evidence>
<keyword evidence="1" id="KW-1133">Transmembrane helix</keyword>
<accession>A0A2A4AJA2</accession>
<comment type="caution">
    <text evidence="2">The sequence shown here is derived from an EMBL/GenBank/DDBJ whole genome shotgun (WGS) entry which is preliminary data.</text>
</comment>
<keyword evidence="1" id="KW-0812">Transmembrane</keyword>
<name>A0A2A4AJA2_9CORY</name>
<dbReference type="Proteomes" id="UP000218690">
    <property type="component" value="Unassembled WGS sequence"/>
</dbReference>
<proteinExistence type="predicted"/>
<evidence type="ECO:0000313" key="2">
    <source>
        <dbReference type="EMBL" id="PCC83835.1"/>
    </source>
</evidence>
<feature type="transmembrane region" description="Helical" evidence="1">
    <location>
        <begin position="30"/>
        <end position="48"/>
    </location>
</feature>
<protein>
    <submittedName>
        <fullName evidence="2">Uncharacterized protein</fullName>
    </submittedName>
</protein>
<sequence length="54" mass="6165">MNSKHLIPIIWFRLVVLIGFAIFVGIQQMWLLLGAAVLLGCLTGFQLFDAYKRQ</sequence>
<reference evidence="2 3" key="1">
    <citation type="submission" date="2017-09" db="EMBL/GenBank/DDBJ databases">
        <title>Draft Genome Sequence of Corynebacterium accolens AH4003.</title>
        <authorList>
            <person name="Chen Y."/>
            <person name="Oosthuysen W.F."/>
            <person name="Kelley S."/>
            <person name="Horswill A."/>
        </authorList>
    </citation>
    <scope>NUCLEOTIDE SEQUENCE [LARGE SCALE GENOMIC DNA]</scope>
    <source>
        <strain evidence="2 3">AH4003</strain>
    </source>
</reference>
<keyword evidence="1" id="KW-0472">Membrane</keyword>
<dbReference type="EMBL" id="NWBP01000004">
    <property type="protein sequence ID" value="PCC83835.1"/>
    <property type="molecule type" value="Genomic_DNA"/>
</dbReference>
<feature type="transmembrane region" description="Helical" evidence="1">
    <location>
        <begin position="7"/>
        <end position="24"/>
    </location>
</feature>
<evidence type="ECO:0000313" key="3">
    <source>
        <dbReference type="Proteomes" id="UP000218690"/>
    </source>
</evidence>
<organism evidence="2 3">
    <name type="scientific">Corynebacterium accolens</name>
    <dbReference type="NCBI Taxonomy" id="38284"/>
    <lineage>
        <taxon>Bacteria</taxon>
        <taxon>Bacillati</taxon>
        <taxon>Actinomycetota</taxon>
        <taxon>Actinomycetes</taxon>
        <taxon>Mycobacteriales</taxon>
        <taxon>Corynebacteriaceae</taxon>
        <taxon>Corynebacterium</taxon>
    </lineage>
</organism>